<dbReference type="AlphaFoldDB" id="A0A0B4FBV0"/>
<dbReference type="PANTHER" id="PTHR47256:SF1">
    <property type="entry name" value="ZN(II)2CYS6 TRANSCRIPTION FACTOR (EUROFUNG)"/>
    <property type="match status" value="1"/>
</dbReference>
<dbReference type="SUPFAM" id="SSF57701">
    <property type="entry name" value="Zn2/Cys6 DNA-binding domain"/>
    <property type="match status" value="1"/>
</dbReference>
<feature type="domain" description="Zn(2)-C6 fungal-type" evidence="3">
    <location>
        <begin position="42"/>
        <end position="72"/>
    </location>
</feature>
<feature type="region of interest" description="Disordered" evidence="2">
    <location>
        <begin position="1"/>
        <end position="33"/>
    </location>
</feature>
<name>A0A0B4FBV0_METAF</name>
<dbReference type="SMART" id="SM00066">
    <property type="entry name" value="GAL4"/>
    <property type="match status" value="1"/>
</dbReference>
<feature type="compositionally biased region" description="Polar residues" evidence="2">
    <location>
        <begin position="696"/>
        <end position="706"/>
    </location>
</feature>
<dbReference type="CDD" id="cd00067">
    <property type="entry name" value="GAL4"/>
    <property type="match status" value="1"/>
</dbReference>
<reference evidence="4 5" key="1">
    <citation type="journal article" date="2014" name="Proc. Natl. Acad. Sci. U.S.A.">
        <title>Trajectory and genomic determinants of fungal-pathogen speciation and host adaptation.</title>
        <authorList>
            <person name="Hu X."/>
            <person name="Xiao G."/>
            <person name="Zheng P."/>
            <person name="Shang Y."/>
            <person name="Su Y."/>
            <person name="Zhang X."/>
            <person name="Liu X."/>
            <person name="Zhan S."/>
            <person name="St Leger R.J."/>
            <person name="Wang C."/>
        </authorList>
    </citation>
    <scope>NUCLEOTIDE SEQUENCE [LARGE SCALE GENOMIC DNA]</scope>
    <source>
        <strain evidence="4 5">ARSEF 549</strain>
    </source>
</reference>
<evidence type="ECO:0000313" key="5">
    <source>
        <dbReference type="Proteomes" id="UP000031186"/>
    </source>
</evidence>
<dbReference type="Proteomes" id="UP000031186">
    <property type="component" value="Unassembled WGS sequence"/>
</dbReference>
<dbReference type="PROSITE" id="PS00463">
    <property type="entry name" value="ZN2_CY6_FUNGAL_1"/>
    <property type="match status" value="1"/>
</dbReference>
<evidence type="ECO:0000256" key="2">
    <source>
        <dbReference type="SAM" id="MobiDB-lite"/>
    </source>
</evidence>
<keyword evidence="5" id="KW-1185">Reference proteome</keyword>
<feature type="region of interest" description="Disordered" evidence="2">
    <location>
        <begin position="678"/>
        <end position="706"/>
    </location>
</feature>
<keyword evidence="1" id="KW-0539">Nucleus</keyword>
<protein>
    <submittedName>
        <fullName evidence="4">Zn(2)-C6 fungal-type DNA-binding domain protein</fullName>
    </submittedName>
</protein>
<dbReference type="GO" id="GO:0008270">
    <property type="term" value="F:zinc ion binding"/>
    <property type="evidence" value="ECO:0007669"/>
    <property type="project" value="InterPro"/>
</dbReference>
<dbReference type="HOGENOM" id="CLU_007003_1_0_1"/>
<feature type="compositionally biased region" description="Low complexity" evidence="2">
    <location>
        <begin position="24"/>
        <end position="33"/>
    </location>
</feature>
<dbReference type="PANTHER" id="PTHR47256">
    <property type="entry name" value="ZN(II)2CYS6 TRANSCRIPTION FACTOR (EUROFUNG)-RELATED"/>
    <property type="match status" value="1"/>
</dbReference>
<dbReference type="InterPro" id="IPR036864">
    <property type="entry name" value="Zn2-C6_fun-type_DNA-bd_sf"/>
</dbReference>
<organism evidence="4 5">
    <name type="scientific">Metarhizium anisopliae (strain ARSEF 549)</name>
    <dbReference type="NCBI Taxonomy" id="3151832"/>
    <lineage>
        <taxon>Eukaryota</taxon>
        <taxon>Fungi</taxon>
        <taxon>Dikarya</taxon>
        <taxon>Ascomycota</taxon>
        <taxon>Pezizomycotina</taxon>
        <taxon>Sordariomycetes</taxon>
        <taxon>Hypocreomycetidae</taxon>
        <taxon>Hypocreales</taxon>
        <taxon>Clavicipitaceae</taxon>
        <taxon>Metarhizium</taxon>
    </lineage>
</organism>
<keyword evidence="4" id="KW-0238">DNA-binding</keyword>
<dbReference type="Pfam" id="PF00172">
    <property type="entry name" value="Zn_clus"/>
    <property type="match status" value="1"/>
</dbReference>
<feature type="compositionally biased region" description="Basic and acidic residues" evidence="2">
    <location>
        <begin position="680"/>
        <end position="693"/>
    </location>
</feature>
<dbReference type="GO" id="GO:0003677">
    <property type="term" value="F:DNA binding"/>
    <property type="evidence" value="ECO:0007669"/>
    <property type="project" value="UniProtKB-KW"/>
</dbReference>
<sequence>MSESAPKSSKFRPLLPAPPSHDGSIASSSRRLARQSSPVTAACIECRKRKTKCSGSRPTCTACIRRHVACIYDRAPNETQAKVVKRKYEEIKSHSTPYERIFDAIRSRSEADVGAIVRKIRRGENVDDIARQVEHGDLLLQSFLVPETRYRYEFPLSSNLPPYLLLQSNVYLKSLIYKWAPPLPLGNAAESGPSSSHQQPDNAFSEAEAPYLMPYHAAKIIDTRLSSVAPSKWTSVSSDDLLMRRLLSAFFLQDHDWWTAFQKDYFLEDMSKMHHELCSSLLVNALLALSCNYYRGLDGRTEFWNPQTLGYRFLAEAKRLWEYEKGLDKLTTIQAALVFHIIYSGTGADKIGYAYTVQACAIAHKIDLFNPTSVTENIRLRDARHYTAWALFSWQSLMSFHYFRPPLFNRPPAILPDPKHEPEWYGEIWLKYPLGRTLFPSSSGDVFKARAEFAVIQNEAARRLFAGSTPAPQLSAAEVAVFYFRFKGWYDGLPEALSPRRAVLPSHLKLHMHYFQILLRLFQSPSLINEPGSEADAAVVNLFGQPPQELLSYAKVSLETLLRAYYLRHGFEWLDTYLLSLMLDVAFIAIEEMKVQGSDADLSALRSTIILLAKGIYEQGQNLFLGKLVFNVVRGKMRSEDLDTLGQLARIEKIGEKEAMGLQQAQMEWPVQITSMADDPGSKKIGDLSKKLMETSLESPSEDNTL</sequence>
<accession>A0A0B4FBV0</accession>
<dbReference type="PROSITE" id="PS50048">
    <property type="entry name" value="ZN2_CY6_FUNGAL_2"/>
    <property type="match status" value="1"/>
</dbReference>
<dbReference type="CDD" id="cd12148">
    <property type="entry name" value="fungal_TF_MHR"/>
    <property type="match status" value="1"/>
</dbReference>
<comment type="caution">
    <text evidence="4">The sequence shown here is derived from an EMBL/GenBank/DDBJ whole genome shotgun (WGS) entry which is preliminary data.</text>
</comment>
<dbReference type="OrthoDB" id="426882at2759"/>
<proteinExistence type="predicted"/>
<dbReference type="VEuPathDB" id="FungiDB:MAN_07512"/>
<dbReference type="InterPro" id="IPR053187">
    <property type="entry name" value="Notoamide_regulator"/>
</dbReference>
<evidence type="ECO:0000256" key="1">
    <source>
        <dbReference type="ARBA" id="ARBA00023242"/>
    </source>
</evidence>
<feature type="non-terminal residue" evidence="4">
    <location>
        <position position="1"/>
    </location>
</feature>
<dbReference type="InterPro" id="IPR001138">
    <property type="entry name" value="Zn2Cys6_DnaBD"/>
</dbReference>
<dbReference type="EMBL" id="AZNF01000010">
    <property type="protein sequence ID" value="KID63311.1"/>
    <property type="molecule type" value="Genomic_DNA"/>
</dbReference>
<dbReference type="GO" id="GO:0000981">
    <property type="term" value="F:DNA-binding transcription factor activity, RNA polymerase II-specific"/>
    <property type="evidence" value="ECO:0007669"/>
    <property type="project" value="InterPro"/>
</dbReference>
<evidence type="ECO:0000259" key="3">
    <source>
        <dbReference type="PROSITE" id="PS50048"/>
    </source>
</evidence>
<gene>
    <name evidence="4" type="ORF">MAN_07512</name>
</gene>
<dbReference type="Gene3D" id="4.10.240.10">
    <property type="entry name" value="Zn(2)-C6 fungal-type DNA-binding domain"/>
    <property type="match status" value="1"/>
</dbReference>
<evidence type="ECO:0000313" key="4">
    <source>
        <dbReference type="EMBL" id="KID63311.1"/>
    </source>
</evidence>